<keyword evidence="1" id="KW-1133">Transmembrane helix</keyword>
<evidence type="ECO:0000256" key="1">
    <source>
        <dbReference type="SAM" id="Phobius"/>
    </source>
</evidence>
<keyword evidence="1" id="KW-0812">Transmembrane</keyword>
<dbReference type="RefSeq" id="WP_249902932.1">
    <property type="nucleotide sequence ID" value="NZ_JAMGBA010000001.1"/>
</dbReference>
<accession>A0ABT0RRD5</accession>
<sequence>MLNKISGLARSLYIILAIAAGFVAMGGMNVALVLVVLGLIAGITMPKDRMVLAAAIVIALPLVGAALANIPTIGEQLAAVMTNLQLGVAGALASAMVIFLYELTMEGVTGLTASK</sequence>
<keyword evidence="1" id="KW-0472">Membrane</keyword>
<proteinExistence type="predicted"/>
<gene>
    <name evidence="2" type="ORF">LZ496_02060</name>
</gene>
<keyword evidence="3" id="KW-1185">Reference proteome</keyword>
<feature type="transmembrane region" description="Helical" evidence="1">
    <location>
        <begin position="12"/>
        <end position="45"/>
    </location>
</feature>
<reference evidence="2 3" key="1">
    <citation type="submission" date="2022-05" db="EMBL/GenBank/DDBJ databases">
        <authorList>
            <person name="Jo J.-H."/>
            <person name="Im W.-T."/>
        </authorList>
    </citation>
    <scope>NUCLEOTIDE SEQUENCE [LARGE SCALE GENOMIC DNA]</scope>
    <source>
        <strain evidence="2 3">NSE70-1</strain>
    </source>
</reference>
<comment type="caution">
    <text evidence="2">The sequence shown here is derived from an EMBL/GenBank/DDBJ whole genome shotgun (WGS) entry which is preliminary data.</text>
</comment>
<dbReference type="Proteomes" id="UP001203410">
    <property type="component" value="Unassembled WGS sequence"/>
</dbReference>
<dbReference type="EMBL" id="JAMGBA010000001">
    <property type="protein sequence ID" value="MCL6697570.1"/>
    <property type="molecule type" value="Genomic_DNA"/>
</dbReference>
<organism evidence="2 3">
    <name type="scientific">Sphingomonas caseinilyticus</name>
    <dbReference type="NCBI Taxonomy" id="2908205"/>
    <lineage>
        <taxon>Bacteria</taxon>
        <taxon>Pseudomonadati</taxon>
        <taxon>Pseudomonadota</taxon>
        <taxon>Alphaproteobacteria</taxon>
        <taxon>Sphingomonadales</taxon>
        <taxon>Sphingomonadaceae</taxon>
        <taxon>Sphingomonas</taxon>
    </lineage>
</organism>
<evidence type="ECO:0000313" key="3">
    <source>
        <dbReference type="Proteomes" id="UP001203410"/>
    </source>
</evidence>
<name>A0ABT0RRD5_9SPHN</name>
<protein>
    <submittedName>
        <fullName evidence="2">Uncharacterized protein</fullName>
    </submittedName>
</protein>
<feature type="transmembrane region" description="Helical" evidence="1">
    <location>
        <begin position="77"/>
        <end position="101"/>
    </location>
</feature>
<feature type="transmembrane region" description="Helical" evidence="1">
    <location>
        <begin position="51"/>
        <end position="70"/>
    </location>
</feature>
<evidence type="ECO:0000313" key="2">
    <source>
        <dbReference type="EMBL" id="MCL6697570.1"/>
    </source>
</evidence>